<dbReference type="Pfam" id="PF03861">
    <property type="entry name" value="ANTAR"/>
    <property type="match status" value="1"/>
</dbReference>
<feature type="domain" description="ANTAR" evidence="1">
    <location>
        <begin position="101"/>
        <end position="162"/>
    </location>
</feature>
<dbReference type="Proteomes" id="UP000322927">
    <property type="component" value="Chromosome"/>
</dbReference>
<name>A0A5P2C8Z2_STRVZ</name>
<organism evidence="2 3">
    <name type="scientific">Streptomyces venezuelae</name>
    <dbReference type="NCBI Taxonomy" id="54571"/>
    <lineage>
        <taxon>Bacteria</taxon>
        <taxon>Bacillati</taxon>
        <taxon>Actinomycetota</taxon>
        <taxon>Actinomycetes</taxon>
        <taxon>Kitasatosporales</taxon>
        <taxon>Streptomycetaceae</taxon>
        <taxon>Streptomyces</taxon>
    </lineage>
</organism>
<dbReference type="SMART" id="SM01012">
    <property type="entry name" value="ANTAR"/>
    <property type="match status" value="1"/>
</dbReference>
<dbReference type="PROSITE" id="PS50921">
    <property type="entry name" value="ANTAR"/>
    <property type="match status" value="1"/>
</dbReference>
<dbReference type="GO" id="GO:0003723">
    <property type="term" value="F:RNA binding"/>
    <property type="evidence" value="ECO:0007669"/>
    <property type="project" value="InterPro"/>
</dbReference>
<dbReference type="InterPro" id="IPR005561">
    <property type="entry name" value="ANTAR"/>
</dbReference>
<reference evidence="2 3" key="1">
    <citation type="submission" date="2018-05" db="EMBL/GenBank/DDBJ databases">
        <title>Streptomyces venezuelae.</title>
        <authorList>
            <person name="Kim W."/>
            <person name="Lee N."/>
            <person name="Cho B.-K."/>
        </authorList>
    </citation>
    <scope>NUCLEOTIDE SEQUENCE [LARGE SCALE GENOMIC DNA]</scope>
    <source>
        <strain evidence="2 3">ATCC 14584</strain>
    </source>
</reference>
<protein>
    <recommendedName>
        <fullName evidence="1">ANTAR domain-containing protein</fullName>
    </recommendedName>
</protein>
<dbReference type="InterPro" id="IPR036388">
    <property type="entry name" value="WH-like_DNA-bd_sf"/>
</dbReference>
<evidence type="ECO:0000313" key="2">
    <source>
        <dbReference type="EMBL" id="QES37169.1"/>
    </source>
</evidence>
<sequence length="179" mass="19438">MQINLGEGPCVEALKERRTVLVPDLDDPYPTVGWPVYAQQARAHGIRATFALCALLEPDHSGPQPGLVMSVYRDRPGPLPHKDLETVRAHVHAADILLLAVPRPGENTAADAWFLHSDAVVHQATGMISYRHHVTAGQALALLRAHAHACQTDVRDLAHTVVHEGLHLPPLPPPDPTNP</sequence>
<accession>A0A5P2C8Z2</accession>
<dbReference type="Gene3D" id="1.10.10.10">
    <property type="entry name" value="Winged helix-like DNA-binding domain superfamily/Winged helix DNA-binding domain"/>
    <property type="match status" value="1"/>
</dbReference>
<evidence type="ECO:0000313" key="3">
    <source>
        <dbReference type="Proteomes" id="UP000322927"/>
    </source>
</evidence>
<evidence type="ECO:0000259" key="1">
    <source>
        <dbReference type="PROSITE" id="PS50921"/>
    </source>
</evidence>
<dbReference type="AlphaFoldDB" id="A0A5P2C8Z2"/>
<gene>
    <name evidence="2" type="ORF">DEJ48_30520</name>
</gene>
<proteinExistence type="predicted"/>
<dbReference type="EMBL" id="CP029192">
    <property type="protein sequence ID" value="QES37169.1"/>
    <property type="molecule type" value="Genomic_DNA"/>
</dbReference>